<reference evidence="19" key="2">
    <citation type="submission" date="2025-08" db="UniProtKB">
        <authorList>
            <consortium name="Ensembl"/>
        </authorList>
    </citation>
    <scope>IDENTIFICATION</scope>
</reference>
<feature type="compositionally biased region" description="Basic and acidic residues" evidence="15">
    <location>
        <begin position="998"/>
        <end position="1009"/>
    </location>
</feature>
<feature type="compositionally biased region" description="Low complexity" evidence="15">
    <location>
        <begin position="836"/>
        <end position="847"/>
    </location>
</feature>
<evidence type="ECO:0000256" key="8">
    <source>
        <dbReference type="ARBA" id="ARBA00022989"/>
    </source>
</evidence>
<evidence type="ECO:0000256" key="11">
    <source>
        <dbReference type="ARBA" id="ARBA00023180"/>
    </source>
</evidence>
<feature type="domain" description="Ig-like" evidence="17">
    <location>
        <begin position="14"/>
        <end position="108"/>
    </location>
</feature>
<keyword evidence="3" id="KW-1003">Cell membrane</keyword>
<keyword evidence="20" id="KW-1185">Reference proteome</keyword>
<feature type="domain" description="Ig-like" evidence="17">
    <location>
        <begin position="402"/>
        <end position="487"/>
    </location>
</feature>
<dbReference type="InterPro" id="IPR036116">
    <property type="entry name" value="FN3_sf"/>
</dbReference>
<dbReference type="Proteomes" id="UP000291022">
    <property type="component" value="Unassembled WGS sequence"/>
</dbReference>
<dbReference type="FunFam" id="2.60.40.10:FF:000159">
    <property type="entry name" value="neural cell adhesion molecule 1 isoform X2"/>
    <property type="match status" value="1"/>
</dbReference>
<dbReference type="SUPFAM" id="SSF48726">
    <property type="entry name" value="Immunoglobulin"/>
    <property type="match status" value="5"/>
</dbReference>
<dbReference type="InterPro" id="IPR003961">
    <property type="entry name" value="FN3_dom"/>
</dbReference>
<evidence type="ECO:0000256" key="9">
    <source>
        <dbReference type="ARBA" id="ARBA00023136"/>
    </source>
</evidence>
<comment type="subunit">
    <text evidence="13">Interacts with MDK. Found in a complex with SLC39A6, SLC39A10 and with NCAM1; this complex controls NCAM1 phosphorylation and integration into focal adhesion complexes during epithelial-tomesenchymal transition. Interacts with synaptic plasticity regulator PANTS.</text>
</comment>
<dbReference type="CDD" id="cd00096">
    <property type="entry name" value="Ig"/>
    <property type="match status" value="2"/>
</dbReference>
<sequence length="1094" mass="117426">RLFIKPNEWELFYPLLTEVDIVPSQGEISVGESKFFLCQVAGDAKDKDISWFSPNGEKLTPNQQRISVVWNDDSSSTLTIYNADIDDAGIYKCVVTGEDGSESEATVNVKIFQKLMFKNAPTPQEFREGEDAVIVCDVVSSLPPTIIWKHKGRDVILTKDVRFIVLSNNYLQIRDIKKTDEGTYRCEGRILARGEINFKDIQVIVNVPPTVQARQSIVNATANLGQSVTLVCDAKGFPEPTMSWTKDGEQIEDKEDEKYIFSDDSSELTIRKVDKNDEAEYVCIAENKAGEQDASIHLKVFAKPKITYVENQTAMELEEQVTLTCEASGDPIPSITWRTSTRNISSEEKTLDGHMVVRSHARLSSLTLKSIQYTDAGEYICTASNTIGQDSQSMYLEVQYAPKLQGPVAVYTWEGNQVNITCEVFAYPSATISWFRDGQLLPSSNYSNIKIYNTPSASYLEVTPDSENDFGNYNCTAVNRIGQESLEFILVQADTPSSPSIDQVEPYSSTAQVQFDEPEATGGVPILKYKAEWRAVGEEVWHFKWYDAKEANMEGIVTIVGLKPETTYAVRLAALNGKGLGEISTASEFKTQPVREPSAPKLEGQMGEDGNSIKVNLIKQDDGGSPIRHYLVKYRALSSEWKPEIRLPSGSDHVMLKSLDWNAEYEVYVVAENQQGKSKAAHFVFRTSAQPTAIPANGSPTSGLSTGAIVGILIVIFVLLLVVVDITCYFLNKCGLLMCIAVNLCGKAGPGAKGKDMEEGKAAFSKDESKEPIVEVRTEEERTPNHDGGKHTEPNETTPLTEPEYVATVEDMLPSVTTVTANSDTITETFATAQNSPTSETTTLTSSIAPPATATPDSNSVPAGQATPSKGPGVATSSPPPPSAPKVAPLVDLTPAASNLSSSVLANQGAVLSPSAPASVGEASKAPPASKPAPAPAAAAAPATEAPQAKQEAPSTKGPDPEPTQPGAVKSPTEAATGLTSPKSEAASVSATNPAQGEDFKMDEGNFKTPDIDLAKDVFAALGSPAPATGASGQAPELAPSTADSSVPPAPAKTEKGPVEAKSECQETETKPAPAEVKTVPNDATQTKENESKA</sequence>
<dbReference type="InterPro" id="IPR003598">
    <property type="entry name" value="Ig_sub2"/>
</dbReference>
<evidence type="ECO:0000256" key="10">
    <source>
        <dbReference type="ARBA" id="ARBA00023157"/>
    </source>
</evidence>
<dbReference type="FunFam" id="2.60.40.10:FF:000221">
    <property type="entry name" value="neural cell adhesion molecule 1 isoform X2"/>
    <property type="match status" value="1"/>
</dbReference>
<dbReference type="CDD" id="cd05865">
    <property type="entry name" value="IgI_1_NCAM-1"/>
    <property type="match status" value="1"/>
</dbReference>
<comment type="function">
    <text evidence="1">This protein is a cell adhesion molecule involved in neuron-neuron adhesion, neurite fasciculation, outgrowth of neurites, etc.</text>
</comment>
<dbReference type="PROSITE" id="PS50835">
    <property type="entry name" value="IG_LIKE"/>
    <property type="match status" value="5"/>
</dbReference>
<evidence type="ECO:0000256" key="2">
    <source>
        <dbReference type="ARBA" id="ARBA00004162"/>
    </source>
</evidence>
<dbReference type="SMART" id="SM00408">
    <property type="entry name" value="IGc2"/>
    <property type="match status" value="5"/>
</dbReference>
<evidence type="ECO:0000256" key="15">
    <source>
        <dbReference type="SAM" id="MobiDB-lite"/>
    </source>
</evidence>
<comment type="subcellular location">
    <subcellularLocation>
        <location evidence="2">Cell membrane</location>
        <topology evidence="2">Single-pass membrane protein</topology>
    </subcellularLocation>
</comment>
<dbReference type="InterPro" id="IPR051170">
    <property type="entry name" value="Neural/epithelial_adhesion"/>
</dbReference>
<dbReference type="Pfam" id="PF13927">
    <property type="entry name" value="Ig_3"/>
    <property type="match status" value="3"/>
</dbReference>
<dbReference type="PROSITE" id="PS50853">
    <property type="entry name" value="FN3"/>
    <property type="match status" value="2"/>
</dbReference>
<evidence type="ECO:0000256" key="4">
    <source>
        <dbReference type="ARBA" id="ARBA00022692"/>
    </source>
</evidence>
<dbReference type="FunFam" id="2.60.40.10:FF:000151">
    <property type="entry name" value="neural cell adhesion molecule 1 isoform X1"/>
    <property type="match status" value="1"/>
</dbReference>
<feature type="compositionally biased region" description="Polar residues" evidence="15">
    <location>
        <begin position="855"/>
        <end position="868"/>
    </location>
</feature>
<dbReference type="GO" id="GO:0005886">
    <property type="term" value="C:plasma membrane"/>
    <property type="evidence" value="ECO:0007669"/>
    <property type="project" value="UniProtKB-SubCell"/>
</dbReference>
<proteinExistence type="predicted"/>
<dbReference type="SMART" id="SM00409">
    <property type="entry name" value="IG"/>
    <property type="match status" value="5"/>
</dbReference>
<feature type="domain" description="Ig-like" evidence="17">
    <location>
        <begin position="209"/>
        <end position="297"/>
    </location>
</feature>
<feature type="region of interest" description="Disordered" evidence="15">
    <location>
        <begin position="913"/>
        <end position="1009"/>
    </location>
</feature>
<keyword evidence="9 16" id="KW-0472">Membrane</keyword>
<dbReference type="PANTHER" id="PTHR12231">
    <property type="entry name" value="CTX-RELATED TYPE I TRANSMEMBRANE PROTEIN"/>
    <property type="match status" value="1"/>
</dbReference>
<keyword evidence="12" id="KW-0393">Immunoglobulin domain</keyword>
<gene>
    <name evidence="19" type="primary">NCAM1</name>
</gene>
<feature type="domain" description="Ig-like" evidence="17">
    <location>
        <begin position="113"/>
        <end position="186"/>
    </location>
</feature>
<evidence type="ECO:0000256" key="16">
    <source>
        <dbReference type="SAM" id="Phobius"/>
    </source>
</evidence>
<evidence type="ECO:0000256" key="6">
    <source>
        <dbReference type="ARBA" id="ARBA00022737"/>
    </source>
</evidence>
<name>A0A452SAU8_URSAM</name>
<keyword evidence="6" id="KW-0677">Repeat</keyword>
<reference evidence="19" key="3">
    <citation type="submission" date="2025-09" db="UniProtKB">
        <authorList>
            <consortium name="Ensembl"/>
        </authorList>
    </citation>
    <scope>IDENTIFICATION</scope>
</reference>
<evidence type="ECO:0000256" key="14">
    <source>
        <dbReference type="ARBA" id="ARBA00067632"/>
    </source>
</evidence>
<dbReference type="InterPro" id="IPR009138">
    <property type="entry name" value="Neural_cell_adh"/>
</dbReference>
<dbReference type="PRINTS" id="PR01838">
    <property type="entry name" value="NCAMFAMILY"/>
</dbReference>
<evidence type="ECO:0000256" key="1">
    <source>
        <dbReference type="ARBA" id="ARBA00003000"/>
    </source>
</evidence>
<dbReference type="InterPro" id="IPR013098">
    <property type="entry name" value="Ig_I-set"/>
</dbReference>
<dbReference type="AlphaFoldDB" id="A0A452SAU8"/>
<dbReference type="InterPro" id="IPR003599">
    <property type="entry name" value="Ig_sub"/>
</dbReference>
<evidence type="ECO:0000313" key="20">
    <source>
        <dbReference type="Proteomes" id="UP000291022"/>
    </source>
</evidence>
<dbReference type="SMART" id="SM00060">
    <property type="entry name" value="FN3"/>
    <property type="match status" value="2"/>
</dbReference>
<dbReference type="SUPFAM" id="SSF49265">
    <property type="entry name" value="Fibronectin type III"/>
    <property type="match status" value="1"/>
</dbReference>
<keyword evidence="7" id="KW-0130">Cell adhesion</keyword>
<dbReference type="GO" id="GO:0007155">
    <property type="term" value="P:cell adhesion"/>
    <property type="evidence" value="ECO:0007669"/>
    <property type="project" value="UniProtKB-KW"/>
</dbReference>
<feature type="region of interest" description="Disordered" evidence="15">
    <location>
        <begin position="751"/>
        <end position="800"/>
    </location>
</feature>
<feature type="region of interest" description="Disordered" evidence="15">
    <location>
        <begin position="1023"/>
        <end position="1094"/>
    </location>
</feature>
<feature type="compositionally biased region" description="Basic and acidic residues" evidence="15">
    <location>
        <begin position="1053"/>
        <end position="1070"/>
    </location>
</feature>
<accession>A0A452SAU8</accession>
<dbReference type="FunFam" id="2.60.40.10:FF:000149">
    <property type="entry name" value="neural cell adhesion molecule 1 isoform X2"/>
    <property type="match status" value="1"/>
</dbReference>
<feature type="region of interest" description="Disordered" evidence="15">
    <location>
        <begin position="830"/>
        <end position="890"/>
    </location>
</feature>
<protein>
    <recommendedName>
        <fullName evidence="14">Neural cell adhesion molecule 1</fullName>
    </recommendedName>
</protein>
<feature type="transmembrane region" description="Helical" evidence="16">
    <location>
        <begin position="708"/>
        <end position="731"/>
    </location>
</feature>
<dbReference type="Gene3D" id="2.60.40.10">
    <property type="entry name" value="Immunoglobulins"/>
    <property type="match status" value="7"/>
</dbReference>
<keyword evidence="5" id="KW-0732">Signal</keyword>
<feature type="compositionally biased region" description="Low complexity" evidence="15">
    <location>
        <begin position="936"/>
        <end position="954"/>
    </location>
</feature>
<reference evidence="20" key="1">
    <citation type="submission" date="2016-06" db="EMBL/GenBank/DDBJ databases">
        <title>De novo assembly and RNA-Seq shows season-dependent expression and editing in black bear kidneys.</title>
        <authorList>
            <person name="Korstanje R."/>
            <person name="Srivastava A."/>
            <person name="Sarsani V.K."/>
            <person name="Sheehan S.M."/>
            <person name="Seger R.L."/>
            <person name="Barter M.E."/>
            <person name="Lindqvist C."/>
            <person name="Brody L.C."/>
            <person name="Mullikin J.C."/>
        </authorList>
    </citation>
    <scope>NUCLEOTIDE SEQUENCE [LARGE SCALE GENOMIC DNA]</scope>
</reference>
<keyword evidence="10" id="KW-1015">Disulfide bond</keyword>
<organism evidence="19 20">
    <name type="scientific">Ursus americanus</name>
    <name type="common">American black bear</name>
    <name type="synonym">Euarctos americanus</name>
    <dbReference type="NCBI Taxonomy" id="9643"/>
    <lineage>
        <taxon>Eukaryota</taxon>
        <taxon>Metazoa</taxon>
        <taxon>Chordata</taxon>
        <taxon>Craniata</taxon>
        <taxon>Vertebrata</taxon>
        <taxon>Euteleostomi</taxon>
        <taxon>Mammalia</taxon>
        <taxon>Eutheria</taxon>
        <taxon>Laurasiatheria</taxon>
        <taxon>Carnivora</taxon>
        <taxon>Caniformia</taxon>
        <taxon>Ursidae</taxon>
        <taxon>Ursus</taxon>
    </lineage>
</organism>
<keyword evidence="11" id="KW-0325">Glycoprotein</keyword>
<evidence type="ECO:0000259" key="18">
    <source>
        <dbReference type="PROSITE" id="PS50853"/>
    </source>
</evidence>
<dbReference type="InterPro" id="IPR013783">
    <property type="entry name" value="Ig-like_fold"/>
</dbReference>
<dbReference type="InterPro" id="IPR007110">
    <property type="entry name" value="Ig-like_dom"/>
</dbReference>
<evidence type="ECO:0000256" key="12">
    <source>
        <dbReference type="ARBA" id="ARBA00023319"/>
    </source>
</evidence>
<dbReference type="FunFam" id="2.60.40.10:FF:000137">
    <property type="entry name" value="neural cell adhesion molecule 1 isoform X2"/>
    <property type="match status" value="1"/>
</dbReference>
<evidence type="ECO:0000256" key="13">
    <source>
        <dbReference type="ARBA" id="ARBA00063948"/>
    </source>
</evidence>
<evidence type="ECO:0000259" key="17">
    <source>
        <dbReference type="PROSITE" id="PS50835"/>
    </source>
</evidence>
<dbReference type="CDD" id="cd05869">
    <property type="entry name" value="IgI_NCAM-1"/>
    <property type="match status" value="1"/>
</dbReference>
<keyword evidence="4 16" id="KW-0812">Transmembrane</keyword>
<evidence type="ECO:0000313" key="19">
    <source>
        <dbReference type="Ensembl" id="ENSUAMP00000029468.1"/>
    </source>
</evidence>
<feature type="domain" description="Fibronectin type-III" evidence="18">
    <location>
        <begin position="596"/>
        <end position="691"/>
    </location>
</feature>
<feature type="compositionally biased region" description="Basic and acidic residues" evidence="15">
    <location>
        <begin position="753"/>
        <end position="794"/>
    </location>
</feature>
<dbReference type="Ensembl" id="ENSUAMT00000032885.1">
    <property type="protein sequence ID" value="ENSUAMP00000029468.1"/>
    <property type="gene ID" value="ENSUAMG00000018156.1"/>
</dbReference>
<feature type="compositionally biased region" description="Polar residues" evidence="15">
    <location>
        <begin position="978"/>
        <end position="995"/>
    </location>
</feature>
<dbReference type="InterPro" id="IPR036179">
    <property type="entry name" value="Ig-like_dom_sf"/>
</dbReference>
<evidence type="ECO:0000256" key="7">
    <source>
        <dbReference type="ARBA" id="ARBA00022889"/>
    </source>
</evidence>
<dbReference type="PANTHER" id="PTHR12231:SF239">
    <property type="entry name" value="NEURAL CELL ADHESION MOLECULE 1"/>
    <property type="match status" value="1"/>
</dbReference>
<evidence type="ECO:0000256" key="5">
    <source>
        <dbReference type="ARBA" id="ARBA00022729"/>
    </source>
</evidence>
<dbReference type="Pfam" id="PF07679">
    <property type="entry name" value="I-set"/>
    <property type="match status" value="2"/>
</dbReference>
<dbReference type="FunFam" id="2.60.40.10:FF:000173">
    <property type="entry name" value="Neural cell adhesion molecule 1"/>
    <property type="match status" value="1"/>
</dbReference>
<evidence type="ECO:0000256" key="3">
    <source>
        <dbReference type="ARBA" id="ARBA00022475"/>
    </source>
</evidence>
<keyword evidence="8 16" id="KW-1133">Transmembrane helix</keyword>
<dbReference type="CDD" id="cd00063">
    <property type="entry name" value="FN3"/>
    <property type="match status" value="2"/>
</dbReference>
<dbReference type="Pfam" id="PF00041">
    <property type="entry name" value="fn3"/>
    <property type="match status" value="2"/>
</dbReference>
<dbReference type="CDD" id="cd05730">
    <property type="entry name" value="IgI_3_NCAM-1"/>
    <property type="match status" value="1"/>
</dbReference>
<feature type="domain" description="Ig-like" evidence="17">
    <location>
        <begin position="304"/>
        <end position="399"/>
    </location>
</feature>
<dbReference type="GO" id="GO:0043005">
    <property type="term" value="C:neuron projection"/>
    <property type="evidence" value="ECO:0007669"/>
    <property type="project" value="TreeGrafter"/>
</dbReference>
<dbReference type="FunFam" id="2.60.40.10:FF:000086">
    <property type="entry name" value="Neural cell adhesion molecule 1"/>
    <property type="match status" value="1"/>
</dbReference>
<feature type="domain" description="Fibronectin type-III" evidence="18">
    <location>
        <begin position="495"/>
        <end position="594"/>
    </location>
</feature>
<dbReference type="GeneTree" id="ENSGT00940000155743"/>